<evidence type="ECO:0008006" key="4">
    <source>
        <dbReference type="Google" id="ProtNLM"/>
    </source>
</evidence>
<protein>
    <recommendedName>
        <fullName evidence="4">Haemolysin XhlA</fullName>
    </recommendedName>
</protein>
<comment type="caution">
    <text evidence="2">The sequence shown here is derived from an EMBL/GenBank/DDBJ whole genome shotgun (WGS) entry which is preliminary data.</text>
</comment>
<name>A0A2T9KCK7_9CAUL</name>
<sequence>MRSTIEAAIEAQTALLVKSIEAQTDFMVKSLSDLQKRLRRQTWIVLGSWTVLMGLALVINKLC</sequence>
<keyword evidence="3" id="KW-1185">Reference proteome</keyword>
<organism evidence="2 3">
    <name type="scientific">Caulobacter endophyticus</name>
    <dbReference type="NCBI Taxonomy" id="2172652"/>
    <lineage>
        <taxon>Bacteria</taxon>
        <taxon>Pseudomonadati</taxon>
        <taxon>Pseudomonadota</taxon>
        <taxon>Alphaproteobacteria</taxon>
        <taxon>Caulobacterales</taxon>
        <taxon>Caulobacteraceae</taxon>
        <taxon>Caulobacter</taxon>
    </lineage>
</organism>
<keyword evidence="1" id="KW-0472">Membrane</keyword>
<feature type="transmembrane region" description="Helical" evidence="1">
    <location>
        <begin position="42"/>
        <end position="59"/>
    </location>
</feature>
<keyword evidence="1" id="KW-0812">Transmembrane</keyword>
<evidence type="ECO:0000256" key="1">
    <source>
        <dbReference type="SAM" id="Phobius"/>
    </source>
</evidence>
<gene>
    <name evidence="2" type="ORF">DDF67_02775</name>
</gene>
<dbReference type="Proteomes" id="UP000245073">
    <property type="component" value="Unassembled WGS sequence"/>
</dbReference>
<keyword evidence="1" id="KW-1133">Transmembrane helix</keyword>
<dbReference type="EMBL" id="QDKQ01000016">
    <property type="protein sequence ID" value="PVM93629.1"/>
    <property type="molecule type" value="Genomic_DNA"/>
</dbReference>
<evidence type="ECO:0000313" key="3">
    <source>
        <dbReference type="Proteomes" id="UP000245073"/>
    </source>
</evidence>
<reference evidence="2 3" key="1">
    <citation type="submission" date="2018-04" db="EMBL/GenBank/DDBJ databases">
        <title>The genome sequence of Caulobacter sp. 744.</title>
        <authorList>
            <person name="Gao J."/>
            <person name="Sun J."/>
        </authorList>
    </citation>
    <scope>NUCLEOTIDE SEQUENCE [LARGE SCALE GENOMIC DNA]</scope>
    <source>
        <strain evidence="2 3">774</strain>
    </source>
</reference>
<evidence type="ECO:0000313" key="2">
    <source>
        <dbReference type="EMBL" id="PVM93629.1"/>
    </source>
</evidence>
<dbReference type="AlphaFoldDB" id="A0A2T9KCK7"/>
<accession>A0A2T9KCK7</accession>
<proteinExistence type="predicted"/>